<organism evidence="1">
    <name type="scientific">Acinetobacter phage vB_AbaSt_W16</name>
    <dbReference type="NCBI Taxonomy" id="3116434"/>
    <lineage>
        <taxon>Viruses</taxon>
        <taxon>Duplodnaviria</taxon>
        <taxon>Heunggongvirae</taxon>
        <taxon>Uroviricota</taxon>
        <taxon>Caudoviricetes</taxon>
    </lineage>
</organism>
<evidence type="ECO:0000313" key="1">
    <source>
        <dbReference type="EMBL" id="WUV29445.1"/>
    </source>
</evidence>
<proteinExistence type="predicted"/>
<reference evidence="1" key="1">
    <citation type="submission" date="2024-01" db="EMBL/GenBank/DDBJ databases">
        <title>Isolation and characterization of novel bacteriophages targeting carbapenem-resistant Acinetobacter baumannii.</title>
        <authorList>
            <person name="Kim J."/>
            <person name="Kim S."/>
            <person name="Choi Y.-J."/>
            <person name="Shin M."/>
        </authorList>
    </citation>
    <scope>NUCLEOTIDE SEQUENCE</scope>
</reference>
<dbReference type="EMBL" id="PP174317">
    <property type="protein sequence ID" value="WUV29445.1"/>
    <property type="molecule type" value="Genomic_DNA"/>
</dbReference>
<name>A0AB38ZCI1_9CAUD</name>
<sequence length="63" mass="7194">MSIHLNEEQLEFLHVTIEHARSLLDAVHAYDSEEYANLGVCLNVLQGQEVSDAREAYEEEYNG</sequence>
<protein>
    <submittedName>
        <fullName evidence="1">Uncharacterized protein</fullName>
    </submittedName>
</protein>
<accession>A0AB38ZCI1</accession>